<protein>
    <submittedName>
        <fullName evidence="9">GtrA-like protein</fullName>
    </submittedName>
</protein>
<dbReference type="InterPro" id="IPR007267">
    <property type="entry name" value="GtrA_DPMS_TM"/>
</dbReference>
<evidence type="ECO:0000313" key="9">
    <source>
        <dbReference type="EMBL" id="KXZ59386.1"/>
    </source>
</evidence>
<comment type="caution">
    <text evidence="9">The sequence shown here is derived from an EMBL/GenBank/DDBJ whole genome shotgun (WGS) entry which is preliminary data.</text>
</comment>
<evidence type="ECO:0000256" key="4">
    <source>
        <dbReference type="ARBA" id="ARBA00022989"/>
    </source>
</evidence>
<evidence type="ECO:0000256" key="7">
    <source>
        <dbReference type="SAM" id="Phobius"/>
    </source>
</evidence>
<feature type="transmembrane region" description="Helical" evidence="7">
    <location>
        <begin position="128"/>
        <end position="145"/>
    </location>
</feature>
<reference evidence="9 10" key="1">
    <citation type="submission" date="2016-01" db="EMBL/GenBank/DDBJ databases">
        <title>Use of Whole Genome Sequencing to ascertain that Brevibacterium massiliense (Roux, Raoult 2009) is a later heterotypic synonym of Brevibacterium ravenspurgense (Mages 2008).</title>
        <authorList>
            <person name="Bernier A.-M."/>
            <person name="Burdz T."/>
            <person name="Huynh C."/>
            <person name="Pachecho A.L."/>
            <person name="Wiebe D."/>
            <person name="Bonner C."/>
            <person name="Bernard K."/>
        </authorList>
    </citation>
    <scope>NUCLEOTIDE SEQUENCE [LARGE SCALE GENOMIC DNA]</scope>
    <source>
        <strain evidence="9 10">CCUG56047</strain>
    </source>
</reference>
<keyword evidence="10" id="KW-1185">Reference proteome</keyword>
<evidence type="ECO:0000259" key="8">
    <source>
        <dbReference type="Pfam" id="PF04138"/>
    </source>
</evidence>
<evidence type="ECO:0000313" key="10">
    <source>
        <dbReference type="Proteomes" id="UP000243589"/>
    </source>
</evidence>
<dbReference type="PANTHER" id="PTHR38459">
    <property type="entry name" value="PROPHAGE BACTOPRENOL-LINKED GLUCOSE TRANSLOCASE HOMOLOG"/>
    <property type="match status" value="1"/>
</dbReference>
<evidence type="ECO:0000256" key="2">
    <source>
        <dbReference type="ARBA" id="ARBA00009399"/>
    </source>
</evidence>
<evidence type="ECO:0000256" key="6">
    <source>
        <dbReference type="SAM" id="MobiDB-lite"/>
    </source>
</evidence>
<dbReference type="Pfam" id="PF04138">
    <property type="entry name" value="GtrA_DPMS_TM"/>
    <property type="match status" value="1"/>
</dbReference>
<feature type="compositionally biased region" description="Polar residues" evidence="6">
    <location>
        <begin position="178"/>
        <end position="189"/>
    </location>
</feature>
<proteinExistence type="inferred from homology"/>
<dbReference type="GO" id="GO:0005886">
    <property type="term" value="C:plasma membrane"/>
    <property type="evidence" value="ECO:0007669"/>
    <property type="project" value="TreeGrafter"/>
</dbReference>
<gene>
    <name evidence="9" type="ORF">Bravens_00320</name>
</gene>
<name>A0A150HBB5_9MICO</name>
<keyword evidence="4 7" id="KW-1133">Transmembrane helix</keyword>
<feature type="transmembrane region" description="Helical" evidence="7">
    <location>
        <begin position="94"/>
        <end position="113"/>
    </location>
</feature>
<feature type="transmembrane region" description="Helical" evidence="7">
    <location>
        <begin position="57"/>
        <end position="74"/>
    </location>
</feature>
<comment type="similarity">
    <text evidence="2">Belongs to the GtrA family.</text>
</comment>
<keyword evidence="3 7" id="KW-0812">Transmembrane</keyword>
<accession>A0A150HBB5</accession>
<dbReference type="GO" id="GO:0000271">
    <property type="term" value="P:polysaccharide biosynthetic process"/>
    <property type="evidence" value="ECO:0007669"/>
    <property type="project" value="InterPro"/>
</dbReference>
<sequence>MSTNPQWVQPAYSGRVGKKRRELVKIGRFTVVGTVAFFVDVSVFNLLMLTVLQGHPVWSKTVAVLCATAVSWIGSRRWTFADQESRYRPAFEGILFFAVNAAGMGIALLTLWVSHDVLGFTSLLADNISGNVIGLLLGNIMRYFAYRSWLYRGKSHRREVLTDTSSDFGNPAPAPESDSAQKADSAVQNEQRDGELG</sequence>
<keyword evidence="5 7" id="KW-0472">Membrane</keyword>
<dbReference type="InterPro" id="IPR051401">
    <property type="entry name" value="GtrA_CellWall_Glycosyl"/>
</dbReference>
<dbReference type="AlphaFoldDB" id="A0A150HBB5"/>
<dbReference type="EMBL" id="LQQC01000004">
    <property type="protein sequence ID" value="KXZ59386.1"/>
    <property type="molecule type" value="Genomic_DNA"/>
</dbReference>
<evidence type="ECO:0000256" key="5">
    <source>
        <dbReference type="ARBA" id="ARBA00023136"/>
    </source>
</evidence>
<feature type="region of interest" description="Disordered" evidence="6">
    <location>
        <begin position="162"/>
        <end position="197"/>
    </location>
</feature>
<evidence type="ECO:0000256" key="3">
    <source>
        <dbReference type="ARBA" id="ARBA00022692"/>
    </source>
</evidence>
<dbReference type="PANTHER" id="PTHR38459:SF1">
    <property type="entry name" value="PROPHAGE BACTOPRENOL-LINKED GLUCOSE TRANSLOCASE HOMOLOG"/>
    <property type="match status" value="1"/>
</dbReference>
<comment type="subcellular location">
    <subcellularLocation>
        <location evidence="1">Membrane</location>
        <topology evidence="1">Multi-pass membrane protein</topology>
    </subcellularLocation>
</comment>
<organism evidence="9 10">
    <name type="scientific">Brevibacterium ravenspurgense</name>
    <dbReference type="NCBI Taxonomy" id="479117"/>
    <lineage>
        <taxon>Bacteria</taxon>
        <taxon>Bacillati</taxon>
        <taxon>Actinomycetota</taxon>
        <taxon>Actinomycetes</taxon>
        <taxon>Micrococcales</taxon>
        <taxon>Brevibacteriaceae</taxon>
        <taxon>Brevibacterium</taxon>
    </lineage>
</organism>
<feature type="transmembrane region" description="Helical" evidence="7">
    <location>
        <begin position="29"/>
        <end position="51"/>
    </location>
</feature>
<dbReference type="Proteomes" id="UP000243589">
    <property type="component" value="Unassembled WGS sequence"/>
</dbReference>
<feature type="domain" description="GtrA/DPMS transmembrane" evidence="8">
    <location>
        <begin position="28"/>
        <end position="150"/>
    </location>
</feature>
<evidence type="ECO:0000256" key="1">
    <source>
        <dbReference type="ARBA" id="ARBA00004141"/>
    </source>
</evidence>